<gene>
    <name evidence="2" type="ORF">Rt10032_c12g4948</name>
</gene>
<evidence type="ECO:0000313" key="3">
    <source>
        <dbReference type="Proteomes" id="UP000321518"/>
    </source>
</evidence>
<evidence type="ECO:0000256" key="1">
    <source>
        <dbReference type="SAM" id="Phobius"/>
    </source>
</evidence>
<dbReference type="EMBL" id="BJWK01000012">
    <property type="protein sequence ID" value="GEM10931.1"/>
    <property type="molecule type" value="Genomic_DNA"/>
</dbReference>
<name>A0A511KKP0_RHOTO</name>
<protein>
    <submittedName>
        <fullName evidence="2">Uncharacterized protein</fullName>
    </submittedName>
</protein>
<keyword evidence="1" id="KW-0812">Transmembrane</keyword>
<proteinExistence type="predicted"/>
<comment type="caution">
    <text evidence="2">The sequence shown here is derived from an EMBL/GenBank/DDBJ whole genome shotgun (WGS) entry which is preliminary data.</text>
</comment>
<keyword evidence="1" id="KW-0472">Membrane</keyword>
<evidence type="ECO:0000313" key="2">
    <source>
        <dbReference type="EMBL" id="GEM10931.1"/>
    </source>
</evidence>
<dbReference type="AlphaFoldDB" id="A0A511KKP0"/>
<reference evidence="2 3" key="1">
    <citation type="submission" date="2019-07" db="EMBL/GenBank/DDBJ databases">
        <title>Rhodotorula toruloides NBRC10032 genome sequencing.</title>
        <authorList>
            <person name="Shida Y."/>
            <person name="Takaku H."/>
            <person name="Ogasawara W."/>
            <person name="Mori K."/>
        </authorList>
    </citation>
    <scope>NUCLEOTIDE SEQUENCE [LARGE SCALE GENOMIC DNA]</scope>
    <source>
        <strain evidence="2 3">NBRC10032</strain>
    </source>
</reference>
<accession>A0A511KKP0</accession>
<feature type="transmembrane region" description="Helical" evidence="1">
    <location>
        <begin position="125"/>
        <end position="146"/>
    </location>
</feature>
<keyword evidence="1" id="KW-1133">Transmembrane helix</keyword>
<organism evidence="2 3">
    <name type="scientific">Rhodotorula toruloides</name>
    <name type="common">Yeast</name>
    <name type="synonym">Rhodosporidium toruloides</name>
    <dbReference type="NCBI Taxonomy" id="5286"/>
    <lineage>
        <taxon>Eukaryota</taxon>
        <taxon>Fungi</taxon>
        <taxon>Dikarya</taxon>
        <taxon>Basidiomycota</taxon>
        <taxon>Pucciniomycotina</taxon>
        <taxon>Microbotryomycetes</taxon>
        <taxon>Sporidiobolales</taxon>
        <taxon>Sporidiobolaceae</taxon>
        <taxon>Rhodotorula</taxon>
    </lineage>
</organism>
<dbReference type="OrthoDB" id="10384103at2759"/>
<dbReference type="Proteomes" id="UP000321518">
    <property type="component" value="Unassembled WGS sequence"/>
</dbReference>
<sequence length="153" mass="17602">MEEGPGLVQADEAATQLVRLNDLHRLLEEESGAGKGRTVIIEFFKQATKVEGGQQVAYTPPDQECRLDESTLNSLETRYPLAALFQSYAAGGALPDTARTIPFRSPRWFESLASTEMQLFERYTFYLRLGWKRFLVLYLLAFVWLFRRQLFPM</sequence>